<evidence type="ECO:0000256" key="7">
    <source>
        <dbReference type="ARBA" id="ARBA00022984"/>
    </source>
</evidence>
<evidence type="ECO:0000256" key="4">
    <source>
        <dbReference type="ARBA" id="ARBA00022679"/>
    </source>
</evidence>
<accession>A0ABX7YVS0</accession>
<comment type="subcellular location">
    <subcellularLocation>
        <location evidence="11">Cell inner membrane</location>
        <topology evidence="11">Single-pass membrane protein</topology>
    </subcellularLocation>
</comment>
<dbReference type="HAMAP" id="MF_00766">
    <property type="entry name" value="PGT_MtgA"/>
    <property type="match status" value="1"/>
</dbReference>
<keyword evidence="2 11" id="KW-0997">Cell inner membrane</keyword>
<evidence type="ECO:0000313" key="14">
    <source>
        <dbReference type="Proteomes" id="UP000679575"/>
    </source>
</evidence>
<dbReference type="SUPFAM" id="SSF53955">
    <property type="entry name" value="Lysozyme-like"/>
    <property type="match status" value="1"/>
</dbReference>
<keyword evidence="6 11" id="KW-0133">Cell shape</keyword>
<dbReference type="EC" id="2.4.99.28" evidence="11"/>
<name>A0ABX7YVS0_9GAMM</name>
<dbReference type="Gene3D" id="1.10.3810.10">
    <property type="entry name" value="Biosynthetic peptidoglycan transglycosylase-like"/>
    <property type="match status" value="1"/>
</dbReference>
<feature type="domain" description="Glycosyl transferase family 51" evidence="12">
    <location>
        <begin position="57"/>
        <end position="223"/>
    </location>
</feature>
<dbReference type="EMBL" id="CP073587">
    <property type="protein sequence ID" value="QUN06394.1"/>
    <property type="molecule type" value="Genomic_DNA"/>
</dbReference>
<evidence type="ECO:0000256" key="8">
    <source>
        <dbReference type="ARBA" id="ARBA00022989"/>
    </source>
</evidence>
<dbReference type="InterPro" id="IPR036950">
    <property type="entry name" value="PBP_transglycosylase"/>
</dbReference>
<evidence type="ECO:0000259" key="12">
    <source>
        <dbReference type="Pfam" id="PF00912"/>
    </source>
</evidence>
<keyword evidence="8 11" id="KW-1133">Transmembrane helix</keyword>
<keyword evidence="1 11" id="KW-1003">Cell membrane</keyword>
<comment type="similarity">
    <text evidence="11">Belongs to the glycosyltransferase 51 family.</text>
</comment>
<protein>
    <recommendedName>
        <fullName evidence="11">Biosynthetic peptidoglycan transglycosylase</fullName>
        <ecNumber evidence="11">2.4.99.28</ecNumber>
    </recommendedName>
    <alternativeName>
        <fullName evidence="11">Glycan polymerase</fullName>
    </alternativeName>
    <alternativeName>
        <fullName evidence="11">Peptidoglycan glycosyltransferase MtgA</fullName>
        <shortName evidence="11">PGT</shortName>
    </alternativeName>
</protein>
<keyword evidence="9 11" id="KW-0472">Membrane</keyword>
<gene>
    <name evidence="11 13" type="primary">mtgA</name>
    <name evidence="13" type="ORF">KDN34_02705</name>
</gene>
<evidence type="ECO:0000256" key="1">
    <source>
        <dbReference type="ARBA" id="ARBA00022475"/>
    </source>
</evidence>
<keyword evidence="7 11" id="KW-0573">Peptidoglycan synthesis</keyword>
<evidence type="ECO:0000256" key="5">
    <source>
        <dbReference type="ARBA" id="ARBA00022692"/>
    </source>
</evidence>
<dbReference type="PANTHER" id="PTHR30400:SF0">
    <property type="entry name" value="BIOSYNTHETIC PEPTIDOGLYCAN TRANSGLYCOSYLASE"/>
    <property type="match status" value="1"/>
</dbReference>
<evidence type="ECO:0000313" key="13">
    <source>
        <dbReference type="EMBL" id="QUN06394.1"/>
    </source>
</evidence>
<evidence type="ECO:0000256" key="10">
    <source>
        <dbReference type="ARBA" id="ARBA00023316"/>
    </source>
</evidence>
<comment type="function">
    <text evidence="11">Peptidoglycan polymerase that catalyzes glycan chain elongation from lipid-linked precursors.</text>
</comment>
<dbReference type="InterPro" id="IPR023346">
    <property type="entry name" value="Lysozyme-like_dom_sf"/>
</dbReference>
<keyword evidence="10 11" id="KW-0961">Cell wall biogenesis/degradation</keyword>
<dbReference type="InterPro" id="IPR001264">
    <property type="entry name" value="Glyco_trans_51"/>
</dbReference>
<organism evidence="13 14">
    <name type="scientific">Shewanella yunxiaonensis</name>
    <dbReference type="NCBI Taxonomy" id="2829809"/>
    <lineage>
        <taxon>Bacteria</taxon>
        <taxon>Pseudomonadati</taxon>
        <taxon>Pseudomonadota</taxon>
        <taxon>Gammaproteobacteria</taxon>
        <taxon>Alteromonadales</taxon>
        <taxon>Shewanellaceae</taxon>
        <taxon>Shewanella</taxon>
    </lineage>
</organism>
<reference evidence="13 14" key="1">
    <citation type="submission" date="2021-04" db="EMBL/GenBank/DDBJ databases">
        <title>Novel species identification of genus Shewanella.</title>
        <authorList>
            <person name="Liu G."/>
        </authorList>
    </citation>
    <scope>NUCLEOTIDE SEQUENCE [LARGE SCALE GENOMIC DNA]</scope>
    <source>
        <strain evidence="13 14">FJAT-54481</strain>
    </source>
</reference>
<comment type="pathway">
    <text evidence="11">Cell wall biogenesis; peptidoglycan biosynthesis.</text>
</comment>
<evidence type="ECO:0000256" key="3">
    <source>
        <dbReference type="ARBA" id="ARBA00022676"/>
    </source>
</evidence>
<sequence length="235" mass="27282">MTSAGNGWWRQLRRWLWRLLLLWLGLSLLSVLLLRFVNPPYWSWRLARAIDPPAKISQIRHDWRPLSAISHNLQLAVIASEDQRFPEHFGFDFKQINDAIADARKGDGLRGASTISQQTAKNLFMWPSRSFLRKGLEAWFTVLLELCWDKQRILEVYLNVVEFGPGIYGAEAAAEYYFHKPAAKLSSYQSALLAAMLPNPWHYRIAPPSPYMEQRADWITTQMRQLGQITLQKLD</sequence>
<dbReference type="Pfam" id="PF00912">
    <property type="entry name" value="Transgly"/>
    <property type="match status" value="1"/>
</dbReference>
<proteinExistence type="inferred from homology"/>
<evidence type="ECO:0000256" key="9">
    <source>
        <dbReference type="ARBA" id="ARBA00023136"/>
    </source>
</evidence>
<keyword evidence="14" id="KW-1185">Reference proteome</keyword>
<keyword evidence="3 11" id="KW-0328">Glycosyltransferase</keyword>
<keyword evidence="5 11" id="KW-0812">Transmembrane</keyword>
<dbReference type="RefSeq" id="WP_212595408.1">
    <property type="nucleotide sequence ID" value="NZ_CP073587.1"/>
</dbReference>
<evidence type="ECO:0000256" key="11">
    <source>
        <dbReference type="HAMAP-Rule" id="MF_00766"/>
    </source>
</evidence>
<evidence type="ECO:0000256" key="2">
    <source>
        <dbReference type="ARBA" id="ARBA00022519"/>
    </source>
</evidence>
<dbReference type="Proteomes" id="UP000679575">
    <property type="component" value="Chromosome"/>
</dbReference>
<feature type="transmembrane region" description="Helical" evidence="11">
    <location>
        <begin position="15"/>
        <end position="37"/>
    </location>
</feature>
<dbReference type="NCBIfam" id="TIGR02070">
    <property type="entry name" value="mono_pep_trsgly"/>
    <property type="match status" value="1"/>
</dbReference>
<dbReference type="PANTHER" id="PTHR30400">
    <property type="entry name" value="MONOFUNCTIONAL BIOSYNTHETIC PEPTIDOGLYCAN TRANSGLYCOSYLASE"/>
    <property type="match status" value="1"/>
</dbReference>
<dbReference type="GO" id="GO:0016757">
    <property type="term" value="F:glycosyltransferase activity"/>
    <property type="evidence" value="ECO:0007669"/>
    <property type="project" value="UniProtKB-KW"/>
</dbReference>
<keyword evidence="4 11" id="KW-0808">Transferase</keyword>
<comment type="catalytic activity">
    <reaction evidence="11">
        <text>[GlcNAc-(1-&gt;4)-Mur2Ac(oyl-L-Ala-gamma-D-Glu-L-Lys-D-Ala-D-Ala)](n)-di-trans,octa-cis-undecaprenyl diphosphate + beta-D-GlcNAc-(1-&gt;4)-Mur2Ac(oyl-L-Ala-gamma-D-Glu-L-Lys-D-Ala-D-Ala)-di-trans,octa-cis-undecaprenyl diphosphate = [GlcNAc-(1-&gt;4)-Mur2Ac(oyl-L-Ala-gamma-D-Glu-L-Lys-D-Ala-D-Ala)](n+1)-di-trans,octa-cis-undecaprenyl diphosphate + di-trans,octa-cis-undecaprenyl diphosphate + H(+)</text>
        <dbReference type="Rhea" id="RHEA:23708"/>
        <dbReference type="Rhea" id="RHEA-COMP:9602"/>
        <dbReference type="Rhea" id="RHEA-COMP:9603"/>
        <dbReference type="ChEBI" id="CHEBI:15378"/>
        <dbReference type="ChEBI" id="CHEBI:58405"/>
        <dbReference type="ChEBI" id="CHEBI:60033"/>
        <dbReference type="ChEBI" id="CHEBI:78435"/>
        <dbReference type="EC" id="2.4.99.28"/>
    </reaction>
</comment>
<dbReference type="InterPro" id="IPR011812">
    <property type="entry name" value="Pep_trsgly"/>
</dbReference>
<evidence type="ECO:0000256" key="6">
    <source>
        <dbReference type="ARBA" id="ARBA00022960"/>
    </source>
</evidence>